<keyword evidence="8" id="KW-1185">Reference proteome</keyword>
<dbReference type="InterPro" id="IPR038491">
    <property type="entry name" value="Velvet_dom_sf"/>
</dbReference>
<organism evidence="7 8">
    <name type="scientific">Tilletiaria anomala (strain ATCC 24038 / CBS 436.72 / UBC 951)</name>
    <dbReference type="NCBI Taxonomy" id="1037660"/>
    <lineage>
        <taxon>Eukaryota</taxon>
        <taxon>Fungi</taxon>
        <taxon>Dikarya</taxon>
        <taxon>Basidiomycota</taxon>
        <taxon>Ustilaginomycotina</taxon>
        <taxon>Exobasidiomycetes</taxon>
        <taxon>Georgefischeriales</taxon>
        <taxon>Tilletiariaceae</taxon>
        <taxon>Tilletiaria</taxon>
    </lineage>
</organism>
<evidence type="ECO:0000256" key="3">
    <source>
        <dbReference type="ARBA" id="ARBA00023163"/>
    </source>
</evidence>
<evidence type="ECO:0000256" key="2">
    <source>
        <dbReference type="ARBA" id="ARBA00023015"/>
    </source>
</evidence>
<dbReference type="Proteomes" id="UP000027361">
    <property type="component" value="Unassembled WGS sequence"/>
</dbReference>
<keyword evidence="4" id="KW-0539">Nucleus</keyword>
<feature type="domain" description="Velvet" evidence="6">
    <location>
        <begin position="1"/>
        <end position="203"/>
    </location>
</feature>
<dbReference type="GeneID" id="25262733"/>
<dbReference type="InterPro" id="IPR037525">
    <property type="entry name" value="Velvet_dom"/>
</dbReference>
<evidence type="ECO:0000256" key="5">
    <source>
        <dbReference type="SAM" id="MobiDB-lite"/>
    </source>
</evidence>
<dbReference type="PANTHER" id="PTHR33572:SF15">
    <property type="entry name" value="VELVET DOMAIN-CONTAINING PROTEIN"/>
    <property type="match status" value="1"/>
</dbReference>
<reference evidence="7 8" key="1">
    <citation type="submission" date="2014-05" db="EMBL/GenBank/DDBJ databases">
        <title>Draft genome sequence of a rare smut relative, Tilletiaria anomala UBC 951.</title>
        <authorList>
            <consortium name="DOE Joint Genome Institute"/>
            <person name="Toome M."/>
            <person name="Kuo A."/>
            <person name="Henrissat B."/>
            <person name="Lipzen A."/>
            <person name="Tritt A."/>
            <person name="Yoshinaga Y."/>
            <person name="Zane M."/>
            <person name="Barry K."/>
            <person name="Grigoriev I.V."/>
            <person name="Spatafora J.W."/>
            <person name="Aimea M.C."/>
        </authorList>
    </citation>
    <scope>NUCLEOTIDE SEQUENCE [LARGE SCALE GENOMIC DNA]</scope>
    <source>
        <strain evidence="7 8">UBC 951</strain>
    </source>
</reference>
<protein>
    <recommendedName>
        <fullName evidence="6">Velvet domain-containing protein</fullName>
    </recommendedName>
</protein>
<dbReference type="Pfam" id="PF11754">
    <property type="entry name" value="Velvet"/>
    <property type="match status" value="1"/>
</dbReference>
<dbReference type="HOGENOM" id="CLU_807897_0_0_1"/>
<name>A0A066VAL0_TILAU</name>
<evidence type="ECO:0000259" key="6">
    <source>
        <dbReference type="PROSITE" id="PS51821"/>
    </source>
</evidence>
<dbReference type="Gene3D" id="2.60.40.3960">
    <property type="entry name" value="Velvet domain"/>
    <property type="match status" value="1"/>
</dbReference>
<comment type="subcellular location">
    <subcellularLocation>
        <location evidence="1">Nucleus</location>
    </subcellularLocation>
</comment>
<gene>
    <name evidence="7" type="ORF">K437DRAFT_230085</name>
</gene>
<dbReference type="STRING" id="1037660.A0A066VAL0"/>
<evidence type="ECO:0000313" key="7">
    <source>
        <dbReference type="EMBL" id="KDN35784.1"/>
    </source>
</evidence>
<evidence type="ECO:0000256" key="4">
    <source>
        <dbReference type="ARBA" id="ARBA00023242"/>
    </source>
</evidence>
<dbReference type="InParanoid" id="A0A066VAL0"/>
<dbReference type="OrthoDB" id="3056235at2759"/>
<feature type="non-terminal residue" evidence="7">
    <location>
        <position position="1"/>
    </location>
</feature>
<dbReference type="EMBL" id="JMSN01000195">
    <property type="protein sequence ID" value="KDN35784.1"/>
    <property type="molecule type" value="Genomic_DNA"/>
</dbReference>
<proteinExistence type="predicted"/>
<comment type="caution">
    <text evidence="7">The sequence shown here is derived from an EMBL/GenBank/DDBJ whole genome shotgun (WGS) entry which is preliminary data.</text>
</comment>
<keyword evidence="3" id="KW-0804">Transcription</keyword>
<accession>A0A066VAL0</accession>
<dbReference type="InterPro" id="IPR021740">
    <property type="entry name" value="Velvet"/>
</dbReference>
<sequence>YVLRVAQEPTTGSAFGTNMLTRLPIAPPLIFELVVTDREGKETSALDEMPFLICQVSLATEEGQMADVLSPIESSNARVSSTGAQRAPTASTSRLPTSPVRMMYGTLVANPQEFSDPSGYPRTYLIFPEISIRARGRFHLRATLMRLPNATTGFTTGSTPLVQATTNTFEVVLSSEYSAPGEQLGFVASCHLIRPESDSTRHRAYRTNPASRTTRRPFLWRYRSINLDCSRRPNTTPFLRCRPYSGRILTALDLPRIATCIASAYTACATSVFYAKSLDTQYLRCRKLSATCLHSRLCILPLYINLCSSVQFYLSNVHRTKIHLSIARFIKGSLISDAALRMTQ</sequence>
<dbReference type="AlphaFoldDB" id="A0A066VAL0"/>
<feature type="region of interest" description="Disordered" evidence="5">
    <location>
        <begin position="77"/>
        <end position="96"/>
    </location>
</feature>
<dbReference type="PANTHER" id="PTHR33572">
    <property type="entry name" value="SPORE DEVELOPMENT REGULATOR VOSA"/>
    <property type="match status" value="1"/>
</dbReference>
<dbReference type="RefSeq" id="XP_013239867.1">
    <property type="nucleotide sequence ID" value="XM_013384413.1"/>
</dbReference>
<dbReference type="GO" id="GO:0005634">
    <property type="term" value="C:nucleus"/>
    <property type="evidence" value="ECO:0007669"/>
    <property type="project" value="UniProtKB-SubCell"/>
</dbReference>
<evidence type="ECO:0000313" key="8">
    <source>
        <dbReference type="Proteomes" id="UP000027361"/>
    </source>
</evidence>
<dbReference type="PROSITE" id="PS51821">
    <property type="entry name" value="VELVET"/>
    <property type="match status" value="1"/>
</dbReference>
<keyword evidence="2" id="KW-0805">Transcription regulation</keyword>
<evidence type="ECO:0000256" key="1">
    <source>
        <dbReference type="ARBA" id="ARBA00004123"/>
    </source>
</evidence>